<dbReference type="NCBIfam" id="NF007300">
    <property type="entry name" value="PRK09778.1"/>
    <property type="match status" value="1"/>
</dbReference>
<accession>A0ABY7HMV7</accession>
<sequence>MNRILTEFTVNVTELRKNPVSYFHADQPVAVLSNNRTAGYMVSAALFEQLIDLISAQQAGRAITAKFKPSAHRLEEITQHADAILENLSGKDVSDFEEFEP</sequence>
<evidence type="ECO:0000313" key="1">
    <source>
        <dbReference type="EMBL" id="WAT00711.1"/>
    </source>
</evidence>
<reference evidence="1" key="1">
    <citation type="submission" date="2022-12" db="EMBL/GenBank/DDBJ databases">
        <title>Complete genome sequence of an Australian strain of Rouxiella badensis DAR84756 and resolution of the R. badensis DSM100043 and R. chamberiensis DSM28324 genomes.</title>
        <authorList>
            <person name="Paul S."/>
            <person name="Anderson P.J."/>
            <person name="Maynard G."/>
            <person name="Dyall-Smith M."/>
            <person name="Kudinha T."/>
        </authorList>
    </citation>
    <scope>NUCLEOTIDE SEQUENCE</scope>
    <source>
        <strain evidence="1">DSM 28324</strain>
    </source>
</reference>
<dbReference type="EMBL" id="CP114058">
    <property type="protein sequence ID" value="WAT00711.1"/>
    <property type="molecule type" value="Genomic_DNA"/>
</dbReference>
<name>A0ABY7HMV7_9GAMM</name>
<dbReference type="RefSeq" id="WP_045048775.1">
    <property type="nucleotide sequence ID" value="NZ_CP114058.1"/>
</dbReference>
<proteinExistence type="predicted"/>
<dbReference type="Proteomes" id="UP001164712">
    <property type="component" value="Chromosome"/>
</dbReference>
<organism evidence="1 2">
    <name type="scientific">Rouxiella chamberiensis</name>
    <dbReference type="NCBI Taxonomy" id="1513468"/>
    <lineage>
        <taxon>Bacteria</taxon>
        <taxon>Pseudomonadati</taxon>
        <taxon>Pseudomonadota</taxon>
        <taxon>Gammaproteobacteria</taxon>
        <taxon>Enterobacterales</taxon>
        <taxon>Yersiniaceae</taxon>
        <taxon>Rouxiella</taxon>
    </lineage>
</organism>
<keyword evidence="2" id="KW-1185">Reference proteome</keyword>
<protein>
    <submittedName>
        <fullName evidence="1">Type I toxin-antitoxin system antitoxin YafN</fullName>
    </submittedName>
</protein>
<gene>
    <name evidence="1" type="primary">yafN</name>
    <name evidence="1" type="ORF">O1V66_17950</name>
</gene>
<evidence type="ECO:0000313" key="2">
    <source>
        <dbReference type="Proteomes" id="UP001164712"/>
    </source>
</evidence>